<dbReference type="AlphaFoldDB" id="A0A1C7M9T5"/>
<dbReference type="GO" id="GO:0006357">
    <property type="term" value="P:regulation of transcription by RNA polymerase II"/>
    <property type="evidence" value="ECO:0007669"/>
    <property type="project" value="TreeGrafter"/>
</dbReference>
<feature type="domain" description="Spt20-like SEP" evidence="2">
    <location>
        <begin position="20"/>
        <end position="163"/>
    </location>
</feature>
<organism evidence="3 4">
    <name type="scientific">Grifola frondosa</name>
    <name type="common">Maitake</name>
    <name type="synonym">Polyporus frondosus</name>
    <dbReference type="NCBI Taxonomy" id="5627"/>
    <lineage>
        <taxon>Eukaryota</taxon>
        <taxon>Fungi</taxon>
        <taxon>Dikarya</taxon>
        <taxon>Basidiomycota</taxon>
        <taxon>Agaricomycotina</taxon>
        <taxon>Agaricomycetes</taxon>
        <taxon>Polyporales</taxon>
        <taxon>Grifolaceae</taxon>
        <taxon>Grifola</taxon>
    </lineage>
</organism>
<protein>
    <submittedName>
        <fullName evidence="3">SAGA complex subunit spt20</fullName>
    </submittedName>
</protein>
<feature type="region of interest" description="Disordered" evidence="1">
    <location>
        <begin position="225"/>
        <end position="417"/>
    </location>
</feature>
<dbReference type="PANTHER" id="PTHR13526">
    <property type="entry name" value="TRANSCRIPTION FACTOR SPT20 HOMOLOG"/>
    <property type="match status" value="1"/>
</dbReference>
<dbReference type="GO" id="GO:0000124">
    <property type="term" value="C:SAGA complex"/>
    <property type="evidence" value="ECO:0007669"/>
    <property type="project" value="InterPro"/>
</dbReference>
<dbReference type="Pfam" id="PF12090">
    <property type="entry name" value="Spt20_SEP"/>
    <property type="match status" value="1"/>
</dbReference>
<feature type="compositionally biased region" description="Low complexity" evidence="1">
    <location>
        <begin position="369"/>
        <end position="403"/>
    </location>
</feature>
<dbReference type="InterPro" id="IPR021950">
    <property type="entry name" value="Spt20"/>
</dbReference>
<feature type="compositionally biased region" description="Pro residues" evidence="1">
    <location>
        <begin position="351"/>
        <end position="368"/>
    </location>
</feature>
<keyword evidence="4" id="KW-1185">Reference proteome</keyword>
<dbReference type="EMBL" id="LUGG01000006">
    <property type="protein sequence ID" value="OBZ73602.1"/>
    <property type="molecule type" value="Genomic_DNA"/>
</dbReference>
<dbReference type="STRING" id="5627.A0A1C7M9T5"/>
<comment type="caution">
    <text evidence="3">The sequence shown here is derived from an EMBL/GenBank/DDBJ whole genome shotgun (WGS) entry which is preliminary data.</text>
</comment>
<dbReference type="OrthoDB" id="1932706at2759"/>
<dbReference type="GO" id="GO:0003712">
    <property type="term" value="F:transcription coregulator activity"/>
    <property type="evidence" value="ECO:0007669"/>
    <property type="project" value="InterPro"/>
</dbReference>
<feature type="compositionally biased region" description="Pro residues" evidence="1">
    <location>
        <begin position="287"/>
        <end position="299"/>
    </location>
</feature>
<dbReference type="OMA" id="HNYNEHI"/>
<dbReference type="PANTHER" id="PTHR13526:SF8">
    <property type="entry name" value="TRANSCRIPTION FACTOR SPT20 HOMOLOG"/>
    <property type="match status" value="1"/>
</dbReference>
<evidence type="ECO:0000256" key="1">
    <source>
        <dbReference type="SAM" id="MobiDB-lite"/>
    </source>
</evidence>
<gene>
    <name evidence="3" type="primary">spt20</name>
    <name evidence="3" type="ORF">A0H81_05971</name>
</gene>
<dbReference type="PRINTS" id="PR01217">
    <property type="entry name" value="PRICHEXTENSN"/>
</dbReference>
<feature type="compositionally biased region" description="Polar residues" evidence="1">
    <location>
        <begin position="320"/>
        <end position="330"/>
    </location>
</feature>
<dbReference type="InterPro" id="IPR046468">
    <property type="entry name" value="Spt20-like_SEP"/>
</dbReference>
<sequence length="642" mass="68978">MASYNVTRSVEELLRAHQASPPSFMVKLHPEHWTLNNGNKFLYNSPAASLLDAIRAQRIPVDFLELFDTAKVPFYEGCMIVELLDYRLEKSKDSVSPSENPEPEKSRVVLTPNSETLWADICLLNQKSGNTWTDADALEVEARLLLATAPPLCLSPDIHVTRIVNGVSRVSNPAAPLSLKRKATVIEQEDDKDEKARRAKIMQFLNPRTGSAVPNYHLIDAIDRSKRPKSAAPVPIATSPPVHTATPAPPPVQAQVPAPVAAPVPTPTPAPAPVPTPVPAQFHHPPISSPAPAPTPTPPVNVAQDAKKRSKKKPDAAQSPLMTRTSSTPVPSAIPPHLQAHYQTQQMSHRTPPPARQPTQSPHPPPVPVNARSPAAPERRPPSTAQTMAPQPSQPTQPVQPVQPAQPSPAVPHPQQPMVASFPQQMSQPNFLAQAAFAKRKTPQQGAMPAQPQAYPYYYGQQPYAFHQAQRLNQAQGQTASPASRSPMPVAQTAAHRSSPMPTNRSPMPPNAQQQAPQVTQMAQQHNYNLSMQNQYTMQLRAAAQAQAQAQAHGQPAHPQAMAHLTAGAQQIIAAQQQGQPVQMSQDPAARRAGHGGPVSAGIQLHAGGANAAILACWGGQRRSCCRRTASHAWGAGSPDAA</sequence>
<evidence type="ECO:0000313" key="3">
    <source>
        <dbReference type="EMBL" id="OBZ73602.1"/>
    </source>
</evidence>
<feature type="compositionally biased region" description="Pro residues" evidence="1">
    <location>
        <begin position="404"/>
        <end position="415"/>
    </location>
</feature>
<proteinExistence type="predicted"/>
<evidence type="ECO:0000259" key="2">
    <source>
        <dbReference type="Pfam" id="PF12090"/>
    </source>
</evidence>
<evidence type="ECO:0000313" key="4">
    <source>
        <dbReference type="Proteomes" id="UP000092993"/>
    </source>
</evidence>
<name>A0A1C7M9T5_GRIFR</name>
<accession>A0A1C7M9T5</accession>
<dbReference type="Proteomes" id="UP000092993">
    <property type="component" value="Unassembled WGS sequence"/>
</dbReference>
<reference evidence="3 4" key="1">
    <citation type="submission" date="2016-03" db="EMBL/GenBank/DDBJ databases">
        <title>Whole genome sequencing of Grifola frondosa 9006-11.</title>
        <authorList>
            <person name="Min B."/>
            <person name="Park H."/>
            <person name="Kim J.-G."/>
            <person name="Cho H."/>
            <person name="Oh Y.-L."/>
            <person name="Kong W.-S."/>
            <person name="Choi I.-G."/>
        </authorList>
    </citation>
    <scope>NUCLEOTIDE SEQUENCE [LARGE SCALE GENOMIC DNA]</scope>
    <source>
        <strain evidence="3 4">9006-11</strain>
    </source>
</reference>
<feature type="compositionally biased region" description="Polar residues" evidence="1">
    <location>
        <begin position="471"/>
        <end position="484"/>
    </location>
</feature>
<feature type="compositionally biased region" description="Pro residues" evidence="1">
    <location>
        <begin position="260"/>
        <end position="278"/>
    </location>
</feature>
<feature type="region of interest" description="Disordered" evidence="1">
    <location>
        <begin position="471"/>
        <end position="513"/>
    </location>
</feature>